<keyword evidence="2" id="KW-1185">Reference proteome</keyword>
<sequence>MPILLYFFQNGIDFMQLAAFACCELCPLLDPFGPAVQGALKVVTHTGRLPLRSGQDITRDKDGVWSPLATLAPAGGRARELPSNLTHRNFHGLSSTQGNISLEIITQAGDMKTVKYLRELLSLKFFNQRNVQLFLCTTRHCLDACGHTLGHAGPRLASVEKHFTSSTENHSIGANQLLIDIKLSARSWSVRNLGSGAVLYASISQHPFS</sequence>
<protein>
    <submittedName>
        <fullName evidence="1">Uncharacterized protein</fullName>
    </submittedName>
</protein>
<gene>
    <name evidence="1" type="ORF">EVAR_75374_1</name>
</gene>
<accession>A0A4C1YEJ7</accession>
<dbReference type="EMBL" id="BGZK01001155">
    <property type="protein sequence ID" value="GBP72755.1"/>
    <property type="molecule type" value="Genomic_DNA"/>
</dbReference>
<proteinExistence type="predicted"/>
<dbReference type="Proteomes" id="UP000299102">
    <property type="component" value="Unassembled WGS sequence"/>
</dbReference>
<reference evidence="1 2" key="1">
    <citation type="journal article" date="2019" name="Commun. Biol.">
        <title>The bagworm genome reveals a unique fibroin gene that provides high tensile strength.</title>
        <authorList>
            <person name="Kono N."/>
            <person name="Nakamura H."/>
            <person name="Ohtoshi R."/>
            <person name="Tomita M."/>
            <person name="Numata K."/>
            <person name="Arakawa K."/>
        </authorList>
    </citation>
    <scope>NUCLEOTIDE SEQUENCE [LARGE SCALE GENOMIC DNA]</scope>
</reference>
<organism evidence="1 2">
    <name type="scientific">Eumeta variegata</name>
    <name type="common">Bagworm moth</name>
    <name type="synonym">Eumeta japonica</name>
    <dbReference type="NCBI Taxonomy" id="151549"/>
    <lineage>
        <taxon>Eukaryota</taxon>
        <taxon>Metazoa</taxon>
        <taxon>Ecdysozoa</taxon>
        <taxon>Arthropoda</taxon>
        <taxon>Hexapoda</taxon>
        <taxon>Insecta</taxon>
        <taxon>Pterygota</taxon>
        <taxon>Neoptera</taxon>
        <taxon>Endopterygota</taxon>
        <taxon>Lepidoptera</taxon>
        <taxon>Glossata</taxon>
        <taxon>Ditrysia</taxon>
        <taxon>Tineoidea</taxon>
        <taxon>Psychidae</taxon>
        <taxon>Oiketicinae</taxon>
        <taxon>Eumeta</taxon>
    </lineage>
</organism>
<name>A0A4C1YEJ7_EUMVA</name>
<dbReference type="AlphaFoldDB" id="A0A4C1YEJ7"/>
<evidence type="ECO:0000313" key="2">
    <source>
        <dbReference type="Proteomes" id="UP000299102"/>
    </source>
</evidence>
<evidence type="ECO:0000313" key="1">
    <source>
        <dbReference type="EMBL" id="GBP72755.1"/>
    </source>
</evidence>
<comment type="caution">
    <text evidence="1">The sequence shown here is derived from an EMBL/GenBank/DDBJ whole genome shotgun (WGS) entry which is preliminary data.</text>
</comment>